<comment type="subcellular location">
    <subcellularLocation>
        <location evidence="2">Cell projection</location>
        <location evidence="2">Cilium</location>
        <location evidence="2">Photoreceptor outer segment</location>
    </subcellularLocation>
    <subcellularLocation>
        <location evidence="1">Photoreceptor inner segment</location>
    </subcellularLocation>
    <subcellularLocation>
        <location evidence="3">Secreted</location>
        <location evidence="3">Extracellular space</location>
        <location evidence="3">Extracellular matrix</location>
        <location evidence="3">Interphotoreceptor matrix</location>
    </subcellularLocation>
</comment>
<feature type="compositionally biased region" description="Polar residues" evidence="12">
    <location>
        <begin position="2204"/>
        <end position="2213"/>
    </location>
</feature>
<evidence type="ECO:0000256" key="11">
    <source>
        <dbReference type="PROSITE-ProRule" id="PRU00076"/>
    </source>
</evidence>
<evidence type="ECO:0000256" key="6">
    <source>
        <dbReference type="ARBA" id="ARBA00022674"/>
    </source>
</evidence>
<dbReference type="OMA" id="TIKPAQD"/>
<keyword evidence="11" id="KW-1015">Disulfide bond</keyword>
<feature type="region of interest" description="Disordered" evidence="12">
    <location>
        <begin position="960"/>
        <end position="1151"/>
    </location>
</feature>
<feature type="region of interest" description="Disordered" evidence="12">
    <location>
        <begin position="487"/>
        <end position="943"/>
    </location>
</feature>
<feature type="compositionally biased region" description="Basic and acidic residues" evidence="12">
    <location>
        <begin position="587"/>
        <end position="612"/>
    </location>
</feature>
<keyword evidence="13" id="KW-0472">Membrane</keyword>
<feature type="region of interest" description="Disordered" evidence="12">
    <location>
        <begin position="2052"/>
        <end position="2303"/>
    </location>
</feature>
<evidence type="ECO:0000256" key="9">
    <source>
        <dbReference type="ARBA" id="ARBA00023180"/>
    </source>
</evidence>
<evidence type="ECO:0000256" key="2">
    <source>
        <dbReference type="ARBA" id="ARBA00004504"/>
    </source>
</evidence>
<reference evidence="16" key="1">
    <citation type="submission" date="2025-08" db="UniProtKB">
        <authorList>
            <consortium name="Ensembl"/>
        </authorList>
    </citation>
    <scope>IDENTIFICATION</scope>
</reference>
<feature type="compositionally biased region" description="Low complexity" evidence="12">
    <location>
        <begin position="2137"/>
        <end position="2150"/>
    </location>
</feature>
<keyword evidence="8" id="KW-0677">Repeat</keyword>
<evidence type="ECO:0000313" key="16">
    <source>
        <dbReference type="Ensembl" id="ENSCVAP00000021734.1"/>
    </source>
</evidence>
<dbReference type="GO" id="GO:0005540">
    <property type="term" value="F:hyaluronic acid binding"/>
    <property type="evidence" value="ECO:0007669"/>
    <property type="project" value="TreeGrafter"/>
</dbReference>
<dbReference type="Pfam" id="PF01390">
    <property type="entry name" value="SEA"/>
    <property type="match status" value="2"/>
</dbReference>
<feature type="compositionally biased region" description="Basic and acidic residues" evidence="12">
    <location>
        <begin position="1048"/>
        <end position="1077"/>
    </location>
</feature>
<evidence type="ECO:0000259" key="14">
    <source>
        <dbReference type="PROSITE" id="PS50024"/>
    </source>
</evidence>
<name>A0A3Q2DSB2_CYPVA</name>
<feature type="compositionally biased region" description="Basic and acidic residues" evidence="12">
    <location>
        <begin position="836"/>
        <end position="845"/>
    </location>
</feature>
<feature type="compositionally biased region" description="Basic and acidic residues" evidence="12">
    <location>
        <begin position="552"/>
        <end position="575"/>
    </location>
</feature>
<dbReference type="GO" id="GO:0001917">
    <property type="term" value="C:photoreceptor inner segment"/>
    <property type="evidence" value="ECO:0007669"/>
    <property type="project" value="UniProtKB-SubCell"/>
</dbReference>
<dbReference type="GO" id="GO:0033165">
    <property type="term" value="C:interphotoreceptor matrix"/>
    <property type="evidence" value="ECO:0007669"/>
    <property type="project" value="UniProtKB-SubCell"/>
</dbReference>
<keyword evidence="9" id="KW-0325">Glycoprotein</keyword>
<protein>
    <submittedName>
        <fullName evidence="16">Uncharacterized LOC107090542</fullName>
    </submittedName>
</protein>
<feature type="compositionally biased region" description="Polar residues" evidence="12">
    <location>
        <begin position="682"/>
        <end position="692"/>
    </location>
</feature>
<dbReference type="SMART" id="SM00200">
    <property type="entry name" value="SEA"/>
    <property type="match status" value="2"/>
</dbReference>
<keyword evidence="17" id="KW-1185">Reference proteome</keyword>
<feature type="compositionally biased region" description="Basic and acidic residues" evidence="12">
    <location>
        <begin position="696"/>
        <end position="719"/>
    </location>
</feature>
<evidence type="ECO:0000256" key="10">
    <source>
        <dbReference type="ARBA" id="ARBA00023273"/>
    </source>
</evidence>
<dbReference type="GO" id="GO:0007601">
    <property type="term" value="P:visual perception"/>
    <property type="evidence" value="ECO:0007669"/>
    <property type="project" value="InterPro"/>
</dbReference>
<dbReference type="InterPro" id="IPR000742">
    <property type="entry name" value="EGF"/>
</dbReference>
<feature type="compositionally biased region" description="Acidic residues" evidence="12">
    <location>
        <begin position="539"/>
        <end position="550"/>
    </location>
</feature>
<dbReference type="Proteomes" id="UP000265020">
    <property type="component" value="Unassembled WGS sequence"/>
</dbReference>
<feature type="region of interest" description="Disordered" evidence="12">
    <location>
        <begin position="1"/>
        <end position="22"/>
    </location>
</feature>
<dbReference type="GO" id="GO:0008201">
    <property type="term" value="F:heparin binding"/>
    <property type="evidence" value="ECO:0007669"/>
    <property type="project" value="UniProtKB-KW"/>
</dbReference>
<dbReference type="InterPro" id="IPR000082">
    <property type="entry name" value="SEA_dom"/>
</dbReference>
<dbReference type="InterPro" id="IPR039861">
    <property type="entry name" value="IMPG"/>
</dbReference>
<feature type="compositionally biased region" description="Basic and acidic residues" evidence="12">
    <location>
        <begin position="807"/>
        <end position="823"/>
    </location>
</feature>
<dbReference type="Ensembl" id="ENSCVAT00000011047.1">
    <property type="protein sequence ID" value="ENSCVAP00000021734.1"/>
    <property type="gene ID" value="ENSCVAG00000003988.1"/>
</dbReference>
<dbReference type="SUPFAM" id="SSF82671">
    <property type="entry name" value="SEA domain"/>
    <property type="match status" value="2"/>
</dbReference>
<feature type="compositionally biased region" description="Basic and acidic residues" evidence="12">
    <location>
        <begin position="2235"/>
        <end position="2248"/>
    </location>
</feature>
<feature type="compositionally biased region" description="Basic and acidic residues" evidence="12">
    <location>
        <begin position="976"/>
        <end position="1001"/>
    </location>
</feature>
<organism evidence="16 17">
    <name type="scientific">Cyprinodon variegatus</name>
    <name type="common">Sheepshead minnow</name>
    <dbReference type="NCBI Taxonomy" id="28743"/>
    <lineage>
        <taxon>Eukaryota</taxon>
        <taxon>Metazoa</taxon>
        <taxon>Chordata</taxon>
        <taxon>Craniata</taxon>
        <taxon>Vertebrata</taxon>
        <taxon>Euteleostomi</taxon>
        <taxon>Actinopterygii</taxon>
        <taxon>Neopterygii</taxon>
        <taxon>Teleostei</taxon>
        <taxon>Neoteleostei</taxon>
        <taxon>Acanthomorphata</taxon>
        <taxon>Ovalentaria</taxon>
        <taxon>Atherinomorphae</taxon>
        <taxon>Cyprinodontiformes</taxon>
        <taxon>Cyprinodontidae</taxon>
        <taxon>Cyprinodon</taxon>
    </lineage>
</organism>
<feature type="compositionally biased region" description="Low complexity" evidence="12">
    <location>
        <begin position="1943"/>
        <end position="1955"/>
    </location>
</feature>
<comment type="caution">
    <text evidence="11">Lacks conserved residue(s) required for the propagation of feature annotation.</text>
</comment>
<feature type="compositionally biased region" description="Basic and acidic residues" evidence="12">
    <location>
        <begin position="2258"/>
        <end position="2269"/>
    </location>
</feature>
<keyword evidence="10" id="KW-0966">Cell projection</keyword>
<feature type="domain" description="EGF-like" evidence="15">
    <location>
        <begin position="2473"/>
        <end position="2514"/>
    </location>
</feature>
<feature type="compositionally biased region" description="Polar residues" evidence="12">
    <location>
        <begin position="166"/>
        <end position="175"/>
    </location>
</feature>
<dbReference type="InterPro" id="IPR036364">
    <property type="entry name" value="SEA_dom_sf"/>
</dbReference>
<evidence type="ECO:0000256" key="8">
    <source>
        <dbReference type="ARBA" id="ARBA00022737"/>
    </source>
</evidence>
<feature type="region of interest" description="Disordered" evidence="12">
    <location>
        <begin position="1281"/>
        <end position="1306"/>
    </location>
</feature>
<evidence type="ECO:0000256" key="4">
    <source>
        <dbReference type="ARBA" id="ARBA00022525"/>
    </source>
</evidence>
<feature type="compositionally biased region" description="Polar residues" evidence="12">
    <location>
        <begin position="1"/>
        <end position="10"/>
    </location>
</feature>
<keyword evidence="13" id="KW-0812">Transmembrane</keyword>
<evidence type="ECO:0000256" key="1">
    <source>
        <dbReference type="ARBA" id="ARBA00004437"/>
    </source>
</evidence>
<evidence type="ECO:0000256" key="3">
    <source>
        <dbReference type="ARBA" id="ARBA00004593"/>
    </source>
</evidence>
<dbReference type="PROSITE" id="PS50026">
    <property type="entry name" value="EGF_3"/>
    <property type="match status" value="1"/>
</dbReference>
<evidence type="ECO:0000256" key="12">
    <source>
        <dbReference type="SAM" id="MobiDB-lite"/>
    </source>
</evidence>
<feature type="domain" description="SEA" evidence="14">
    <location>
        <begin position="1371"/>
        <end position="1490"/>
    </location>
</feature>
<feature type="disulfide bond" evidence="11">
    <location>
        <begin position="2482"/>
        <end position="2499"/>
    </location>
</feature>
<keyword evidence="6" id="KW-0358">Heparin-binding</keyword>
<dbReference type="GeneTree" id="ENSGT00530000063503"/>
<proteinExistence type="predicted"/>
<keyword evidence="5" id="KW-0272">Extracellular matrix</keyword>
<feature type="region of interest" description="Disordered" evidence="12">
    <location>
        <begin position="1642"/>
        <end position="1670"/>
    </location>
</feature>
<keyword evidence="7" id="KW-0732">Signal</keyword>
<evidence type="ECO:0000256" key="5">
    <source>
        <dbReference type="ARBA" id="ARBA00022530"/>
    </source>
</evidence>
<feature type="transmembrane region" description="Helical" evidence="13">
    <location>
        <begin position="2563"/>
        <end position="2587"/>
    </location>
</feature>
<accession>A0A3Q2DSB2</accession>
<feature type="compositionally biased region" description="Basic and acidic residues" evidence="12">
    <location>
        <begin position="1096"/>
        <end position="1144"/>
    </location>
</feature>
<sequence>MNRSEPSIQTEEPVVDSLPGDNSVIIGSQPITVLQEELSPGFEVTSWTPPLSVIEASHKDTAVNSLSGNPVDLTSDPAADTVPEDSNDIQETVGSITSPSLVINYDNASNVGVTSEEIVEMTTEVFPSSTNQLFDIFNQEVAAGSGTVIEDGKLGEYHQVIGSITKDPSSKQVISPQDDEPPTKGPTALISPKPTMPSAAETFTLMEAGHHPNVTAVVVEDVGTEGITEMTAMQVLRPTVEKILDNYLDTIPGGTLTPAEKATKVMQEPSVDAVALGPETDILVEEDTAQEDPSKAAEDVRLGETKVIMETTPTVFLMLEPEEGTEINISERSEQESKTNVSSQSPILVTISKRITENREAIEMTSKPLLTLKEGNVKGAFQEVPTTWTMTTEVTTTESVALVPAAKLGEMIDVEVKKEDTAMITEDEEVEEGAKAENEIVQTEEATIKPDKAEDTQDFTEELLEPLETFVGEKSEKVVVETDDAIIKPTGGSAPDGFTTKTDREPMEQHQITEEPDHTDKTVHKPEPVGEAVLAGEGLETDANDPDIAENTELKKEPEGDSKVEKPAHKTELKLETPVTAESSTELTEKPSEPMRKTVGDAEVINIERTKPSGDPAQEPEASSESVLELNPDMGMAQEAEPSKRPAKETESTLKIQTTQKTAEAKSTELTAQPEHVPELTTKPSQEISTVLSPVKEAEVKQREGDPEKEPEPTEKPNEEINTTEEVTQETEPNIKPSQETKMAEKSKTTARTYEAISSEPTDQPTEVLEPSIEPPQETNQVIYQEKEVVSEIEGLEVEPGPVWEPHSTEKPGKEPEQNKESTQETQPAVKPTEQATKDQIHQPSRDPALSADSFTETTKEEQPAKESGQEAETVKQQPGAFEEPTQVTLRLENNGPEDEHIPQSTHETSLPIKPDQPMERPEPTSAEATREPGLLTETTGESLHKVKLEEVVKKTPETTLQSVLVPEAQNVSTDTTDHTEDSLKEPQPIREFMQEPKTTEEPTTVLEPPIGLGYNEEPITESPPKTESSKDQKPQEEPSPGMQTSRDPVKEFKDKETKVDPTGEADLMEHPKRKLEPTGQPAPEEAVEGPVETKPYLRPDEDKAGVRPTFSDKVEETSAEEQFKHTEDKTSEISYKVTEEKEGTTSNIPEEVLVLPSAEGSEETKKVLQVSELDRTDVPSGSPQGPKVNIQTETNKATISHVVEPAIKVTEHVPKVEDPSETSPEVMTQVLQGTTSDTWSLKTVFPKELPFEEKVLPAENRTLIVLLPAITGDREVFSEAHPGSTGETDVEEVATPGSSTIGPAEKAPLGFTMKYAVETNNGNFLDLAGQPYEEENNLLNNNGFTGEHEEENLMGNEIVETLFRPSQTLRDHMVELRIKLKGETYNNALRDPSSFEYQQLARQFTRKVEDAFGGVPGFKNVAIIEFRPQKDLERGLVVQVHYAVILEVELDSDGISSDTRDFITLQNNLVERNYVGAAEQPTVIYTITDFRNFITEALHKDNFLTNSSLDFLGNAGNVAPAEKPTSKPADSYENMDNILAAEKPPDAPTHEAESSEVFLKKEDFLLDALDQWKGPQPALLSENDVFLLDESTTPLQTAGVQEKTVHLEPVTKFNTGNIEDEGFLLTTTPHAADDQQLEDQTVAPEGPPAVSRPPLAESPTLDHGSGSGFSGDAQDSYLWALEASSASDVTYERSHEVLPPPDLELDPDDDLPAVEPANTEAADLFLTHETAVLASTTSEESALNKPTEKPSLKEAVVTQGWTTAPVPLALTQETMTAELSGQTVEASGLHGDSSLLEPQTFSVIITASPEPAGSTIQHPQSTAKVEQTHRESETLVDFMVDLEQTQVTPDMKTEGDLAESQTAAAPSVEEQVVAVREVTPKPAELEVLVEASDPKGMEILGEQSLDSAHLKPEVPSTQTLDQDLVVDEVIVVTATSATLIPSSAAASKPSSVISPERESPFTRVSDSVPEDEDLFPHQLPNQEEVTEESTLVGVLIKTTAAADSGGGPSSPDLHPGTTLEDVLAAKAEPTWEEAEKTEPIGELVKPLDQEIESSGGLQAETEPLTDKAGPLEEAHALEVHIKPNESKKESSEMKTETLREKAETSNGEKRPQEDLDSLRRRENHEDESNQRDVEETPSSVEESTPGTEGDTSGPKEVTLGAEVKPSPGTMEGFGSEEEESLGELGPPEVKILPSEIELGHFGETTSGRNTEPSRGDVGPSGGEVEPAEQGDAAQKGEKVEESSHRGTDPPVGLEEPSEGKPELSRETEPSGEATSLQEEEEYSREAVEPSREEVGAVLPSQPKINETSSMVDLQPFQHLPSIDVSIDVFQYGTGEADGESSGFSSEAHGSDLLPARPGRALTVFFSLRVTNMAFSMDLFNKSSSEYKTLEQRFLQLLVPYLQSNLNNFQNLEILNFRNGSIVVNSRMRFGKPVPQEVTNIIYLILEDFANTAYHTMNLAIDKYSLDVESGERADPCKFQACNEFSRCKVNQWSGEAECVCDPGYISIDGLPCQSICDVQHDFCLNDGKCDIISGKGAICRCRVGENWWYRGEHCEEYVSEPLVVGIAIASVAGFLLVAGGIIFFLARTLREQYDGEDTEDPLRRHESLPTLERATKFNPMFESDPVTSQYYRRYDDGLPQYHQCRDSTQPQYSSSVLNREEIVTISQNPTLSKEEIQERLRIIELCSRDQRFAEFVRQTQVFLERRGSSTT</sequence>
<keyword evidence="13" id="KW-1133">Transmembrane helix</keyword>
<keyword evidence="11" id="KW-0245">EGF-like domain</keyword>
<feature type="region of interest" description="Disordered" evidence="12">
    <location>
        <begin position="1943"/>
        <end position="1971"/>
    </location>
</feature>
<dbReference type="PANTHER" id="PTHR12199">
    <property type="entry name" value="INTERPHOTORECEPTOR MATRIX PROTEOGLYCAN"/>
    <property type="match status" value="1"/>
</dbReference>
<feature type="compositionally biased region" description="Basic and acidic residues" evidence="12">
    <location>
        <begin position="641"/>
        <end position="652"/>
    </location>
</feature>
<feature type="compositionally biased region" description="Basic and acidic residues" evidence="12">
    <location>
        <begin position="858"/>
        <end position="869"/>
    </location>
</feature>
<feature type="compositionally biased region" description="Basic and acidic residues" evidence="12">
    <location>
        <begin position="2070"/>
        <end position="2135"/>
    </location>
</feature>
<feature type="compositionally biased region" description="Polar residues" evidence="12">
    <location>
        <begin position="653"/>
        <end position="662"/>
    </location>
</feature>
<evidence type="ECO:0000259" key="15">
    <source>
        <dbReference type="PROSITE" id="PS50026"/>
    </source>
</evidence>
<keyword evidence="4" id="KW-0964">Secreted</keyword>
<dbReference type="PROSITE" id="PS01186">
    <property type="entry name" value="EGF_2"/>
    <property type="match status" value="1"/>
</dbReference>
<dbReference type="GO" id="GO:0001750">
    <property type="term" value="C:photoreceptor outer segment"/>
    <property type="evidence" value="ECO:0007669"/>
    <property type="project" value="UniProtKB-SubCell"/>
</dbReference>
<evidence type="ECO:0000256" key="7">
    <source>
        <dbReference type="ARBA" id="ARBA00022729"/>
    </source>
</evidence>
<feature type="compositionally biased region" description="Polar residues" evidence="12">
    <location>
        <begin position="730"/>
        <end position="741"/>
    </location>
</feature>
<feature type="compositionally biased region" description="Basic and acidic residues" evidence="12">
    <location>
        <begin position="501"/>
        <end position="528"/>
    </location>
</feature>
<dbReference type="Gene3D" id="3.30.70.960">
    <property type="entry name" value="SEA domain"/>
    <property type="match status" value="1"/>
</dbReference>
<dbReference type="PROSITE" id="PS50024">
    <property type="entry name" value="SEA"/>
    <property type="match status" value="2"/>
</dbReference>
<feature type="compositionally biased region" description="Low complexity" evidence="12">
    <location>
        <begin position="1082"/>
        <end position="1093"/>
    </location>
</feature>
<feature type="compositionally biased region" description="Basic and acidic residues" evidence="12">
    <location>
        <begin position="2284"/>
        <end position="2295"/>
    </location>
</feature>
<feature type="domain" description="SEA" evidence="14">
    <location>
        <begin position="2360"/>
        <end position="2473"/>
    </location>
</feature>
<feature type="region of interest" description="Disordered" evidence="12">
    <location>
        <begin position="166"/>
        <end position="195"/>
    </location>
</feature>
<dbReference type="PANTHER" id="PTHR12199:SF4">
    <property type="entry name" value="INTERPHOTORECEPTOR MATRIX PROTEOGLYCAN 2"/>
    <property type="match status" value="1"/>
</dbReference>
<evidence type="ECO:0000313" key="17">
    <source>
        <dbReference type="Proteomes" id="UP000265020"/>
    </source>
</evidence>
<reference evidence="16" key="2">
    <citation type="submission" date="2025-09" db="UniProtKB">
        <authorList>
            <consortium name="Ensembl"/>
        </authorList>
    </citation>
    <scope>IDENTIFICATION</scope>
</reference>
<feature type="compositionally biased region" description="Basic and acidic residues" evidence="12">
    <location>
        <begin position="1028"/>
        <end position="1037"/>
    </location>
</feature>
<evidence type="ECO:0000256" key="13">
    <source>
        <dbReference type="SAM" id="Phobius"/>
    </source>
</evidence>